<evidence type="ECO:0000259" key="3">
    <source>
        <dbReference type="Pfam" id="PF16344"/>
    </source>
</evidence>
<accession>A0A7Y8Y0U4</accession>
<evidence type="ECO:0000256" key="1">
    <source>
        <dbReference type="SAM" id="Phobius"/>
    </source>
</evidence>
<dbReference type="EMBL" id="JACBJI010000002">
    <property type="protein sequence ID" value="NYA70392.1"/>
    <property type="molecule type" value="Genomic_DNA"/>
</dbReference>
<keyword evidence="5" id="KW-1185">Reference proteome</keyword>
<keyword evidence="1" id="KW-0812">Transmembrane</keyword>
<dbReference type="Gene3D" id="3.55.50.30">
    <property type="match status" value="1"/>
</dbReference>
<dbReference type="PANTHER" id="PTHR30273">
    <property type="entry name" value="PERIPLASMIC SIGNAL SENSOR AND SIGMA FACTOR ACTIVATOR FECR-RELATED"/>
    <property type="match status" value="1"/>
</dbReference>
<dbReference type="InterPro" id="IPR032508">
    <property type="entry name" value="FecR_C"/>
</dbReference>
<dbReference type="InterPro" id="IPR012373">
    <property type="entry name" value="Ferrdict_sens_TM"/>
</dbReference>
<feature type="domain" description="Protein FecR C-terminal" evidence="3">
    <location>
        <begin position="234"/>
        <end position="294"/>
    </location>
</feature>
<proteinExistence type="predicted"/>
<dbReference type="AlphaFoldDB" id="A0A7Y8Y0U4"/>
<feature type="transmembrane region" description="Helical" evidence="1">
    <location>
        <begin position="74"/>
        <end position="93"/>
    </location>
</feature>
<feature type="domain" description="FecR protein" evidence="2">
    <location>
        <begin position="100"/>
        <end position="186"/>
    </location>
</feature>
<evidence type="ECO:0000313" key="5">
    <source>
        <dbReference type="Proteomes" id="UP000535020"/>
    </source>
</evidence>
<reference evidence="4 5" key="1">
    <citation type="submission" date="2020-07" db="EMBL/GenBank/DDBJ databases">
        <authorList>
            <person name="Sun Q."/>
        </authorList>
    </citation>
    <scope>NUCLEOTIDE SEQUENCE [LARGE SCALE GENOMIC DNA]</scope>
    <source>
        <strain evidence="4 5">MAH-1</strain>
    </source>
</reference>
<evidence type="ECO:0000259" key="2">
    <source>
        <dbReference type="Pfam" id="PF04773"/>
    </source>
</evidence>
<sequence length="296" mass="33441">MDQDTLLARWLAGELSENELKELEQSPEFPTLSRIKDNFETLHKPRFDSGSILTEVLSHEKKPTKIVPLYARRWLQIAAAVVVFIGLAVTFLMPTHESADNGKTLTFHLPDNSEVVLNSASKADFSSWNWNSKREVNLEGEAYFKVAKGKKFTVDTDLGQVMVIGTQFNVKSRGNRFQVVCFEGKVLVRFDAEEWLLTPGHGMNFEKGKQPQKMHIPDLSQPEWMSGEIALYLETLPEVVAEIERKYDVEIDLKGESEQLFTGFLPADNLDAALKAVCLTYHLQVEKSGNSIILKP</sequence>
<dbReference type="Pfam" id="PF16344">
    <property type="entry name" value="FecR_C"/>
    <property type="match status" value="1"/>
</dbReference>
<name>A0A7Y8Y0U4_9FLAO</name>
<dbReference type="PANTHER" id="PTHR30273:SF2">
    <property type="entry name" value="PROTEIN FECR"/>
    <property type="match status" value="1"/>
</dbReference>
<dbReference type="Proteomes" id="UP000535020">
    <property type="component" value="Unassembled WGS sequence"/>
</dbReference>
<dbReference type="InterPro" id="IPR006860">
    <property type="entry name" value="FecR"/>
</dbReference>
<dbReference type="PIRSF" id="PIRSF018266">
    <property type="entry name" value="FecR"/>
    <property type="match status" value="1"/>
</dbReference>
<dbReference type="RefSeq" id="WP_176005204.1">
    <property type="nucleotide sequence ID" value="NZ_JABWMI010000006.1"/>
</dbReference>
<comment type="caution">
    <text evidence="4">The sequence shown here is derived from an EMBL/GenBank/DDBJ whole genome shotgun (WGS) entry which is preliminary data.</text>
</comment>
<dbReference type="GO" id="GO:0016989">
    <property type="term" value="F:sigma factor antagonist activity"/>
    <property type="evidence" value="ECO:0007669"/>
    <property type="project" value="TreeGrafter"/>
</dbReference>
<evidence type="ECO:0000313" key="4">
    <source>
        <dbReference type="EMBL" id="NYA70392.1"/>
    </source>
</evidence>
<protein>
    <submittedName>
        <fullName evidence="4">FecR domain-containing protein</fullName>
    </submittedName>
</protein>
<organism evidence="4 5">
    <name type="scientific">Flavobacterium agri</name>
    <dbReference type="NCBI Taxonomy" id="2743471"/>
    <lineage>
        <taxon>Bacteria</taxon>
        <taxon>Pseudomonadati</taxon>
        <taxon>Bacteroidota</taxon>
        <taxon>Flavobacteriia</taxon>
        <taxon>Flavobacteriales</taxon>
        <taxon>Flavobacteriaceae</taxon>
        <taxon>Flavobacterium</taxon>
    </lineage>
</organism>
<gene>
    <name evidence="4" type="ORF">HZF10_05630</name>
</gene>
<dbReference type="Gene3D" id="2.60.120.1440">
    <property type="match status" value="1"/>
</dbReference>
<dbReference type="Pfam" id="PF04773">
    <property type="entry name" value="FecR"/>
    <property type="match status" value="1"/>
</dbReference>
<keyword evidence="1" id="KW-0472">Membrane</keyword>
<keyword evidence="1" id="KW-1133">Transmembrane helix</keyword>